<dbReference type="Proteomes" id="UP000517694">
    <property type="component" value="Unassembled WGS sequence"/>
</dbReference>
<feature type="signal peptide" evidence="1">
    <location>
        <begin position="1"/>
        <end position="32"/>
    </location>
</feature>
<evidence type="ECO:0000256" key="1">
    <source>
        <dbReference type="SAM" id="SignalP"/>
    </source>
</evidence>
<proteinExistence type="predicted"/>
<organism evidence="2 3">
    <name type="scientific">Streptomyces mexicanus</name>
    <dbReference type="NCBI Taxonomy" id="178566"/>
    <lineage>
        <taxon>Bacteria</taxon>
        <taxon>Bacillati</taxon>
        <taxon>Actinomycetota</taxon>
        <taxon>Actinomycetes</taxon>
        <taxon>Kitasatosporales</taxon>
        <taxon>Streptomycetaceae</taxon>
        <taxon>Streptomyces</taxon>
    </lineage>
</organism>
<sequence>MHATARRRCARALAAGALSAALVSAGGTGAFAADTAPKPSPTHSTMPMTKMSVTAKADRMSVKTGHAVTLTGHVKGVKTGTKLVLQHLHNGKWTTLRSSTMVKKNGSYSLPHTFTAKGTEHLRVATSDGKAHSSTVTVKVA</sequence>
<dbReference type="EMBL" id="JACMHY010000010">
    <property type="protein sequence ID" value="MBC2867927.1"/>
    <property type="molecule type" value="Genomic_DNA"/>
</dbReference>
<evidence type="ECO:0008006" key="4">
    <source>
        <dbReference type="Google" id="ProtNLM"/>
    </source>
</evidence>
<keyword evidence="1" id="KW-0732">Signal</keyword>
<dbReference type="InterPro" id="IPR006311">
    <property type="entry name" value="TAT_signal"/>
</dbReference>
<dbReference type="AlphaFoldDB" id="A0A7X1I338"/>
<comment type="caution">
    <text evidence="2">The sequence shown here is derived from an EMBL/GenBank/DDBJ whole genome shotgun (WGS) entry which is preliminary data.</text>
</comment>
<dbReference type="RefSeq" id="WP_159665462.1">
    <property type="nucleotide sequence ID" value="NZ_JACMHY010000010.1"/>
</dbReference>
<accession>A0A7X1I338</accession>
<feature type="chain" id="PRO_5030862593" description="Bacterial Ig domain-containing protein" evidence="1">
    <location>
        <begin position="33"/>
        <end position="141"/>
    </location>
</feature>
<name>A0A7X1I338_9ACTN</name>
<reference evidence="2 3" key="1">
    <citation type="submission" date="2020-08" db="EMBL/GenBank/DDBJ databases">
        <title>Whole-Genome Sequence of French Clinical Streptomyces mexicanus Strain Q0842.</title>
        <authorList>
            <person name="Boxberger M."/>
            <person name="La Scola B."/>
        </authorList>
    </citation>
    <scope>NUCLEOTIDE SEQUENCE [LARGE SCALE GENOMIC DNA]</scope>
    <source>
        <strain evidence="2 3">Marseille-Q0842</strain>
    </source>
</reference>
<keyword evidence="3" id="KW-1185">Reference proteome</keyword>
<evidence type="ECO:0000313" key="2">
    <source>
        <dbReference type="EMBL" id="MBC2867927.1"/>
    </source>
</evidence>
<protein>
    <recommendedName>
        <fullName evidence="4">Bacterial Ig domain-containing protein</fullName>
    </recommendedName>
</protein>
<dbReference type="PROSITE" id="PS51318">
    <property type="entry name" value="TAT"/>
    <property type="match status" value="1"/>
</dbReference>
<evidence type="ECO:0000313" key="3">
    <source>
        <dbReference type="Proteomes" id="UP000517694"/>
    </source>
</evidence>
<gene>
    <name evidence="2" type="ORF">H1R13_24120</name>
</gene>
<dbReference type="OrthoDB" id="4258232at2"/>